<accession>A0A2H0WML4</accession>
<evidence type="ECO:0000313" key="1">
    <source>
        <dbReference type="EMBL" id="PIS13897.1"/>
    </source>
</evidence>
<comment type="caution">
    <text evidence="1">The sequence shown here is derived from an EMBL/GenBank/DDBJ whole genome shotgun (WGS) entry which is preliminary data.</text>
</comment>
<sequence length="119" mass="13262">MKEGPTIFYRTTDSEGGAPRPSWYDKELCLYTLCLAVDAFSLLGIKAKLVVLHDGEIKNNPHQKGIKSLVEPRGEILELLPKLGNSRSCLKALEKAASLSKQEITVFAEDDYLWLLPES</sequence>
<proteinExistence type="predicted"/>
<reference evidence="2" key="1">
    <citation type="submission" date="2017-09" db="EMBL/GenBank/DDBJ databases">
        <title>Depth-based differentiation of microbial function through sediment-hosted aquifers and enrichment of novel symbionts in the deep terrestrial subsurface.</title>
        <authorList>
            <person name="Probst A.J."/>
            <person name="Ladd B."/>
            <person name="Jarett J.K."/>
            <person name="Geller-Mcgrath D.E."/>
            <person name="Sieber C.M.K."/>
            <person name="Emerson J.B."/>
            <person name="Anantharaman K."/>
            <person name="Thomas B.C."/>
            <person name="Malmstrom R."/>
            <person name="Stieglmeier M."/>
            <person name="Klingl A."/>
            <person name="Woyke T."/>
            <person name="Ryan C.M."/>
            <person name="Banfield J.F."/>
        </authorList>
    </citation>
    <scope>NUCLEOTIDE SEQUENCE [LARGE SCALE GENOMIC DNA]</scope>
</reference>
<dbReference type="Proteomes" id="UP000230033">
    <property type="component" value="Unassembled WGS sequence"/>
</dbReference>
<gene>
    <name evidence="1" type="ORF">COT65_01750</name>
</gene>
<organism evidence="1 2">
    <name type="scientific">Candidatus Shapirobacteria bacterium CG09_land_8_20_14_0_10_47_13</name>
    <dbReference type="NCBI Taxonomy" id="1974481"/>
    <lineage>
        <taxon>Bacteria</taxon>
        <taxon>Candidatus Shapironibacteriota</taxon>
    </lineage>
</organism>
<dbReference type="AlphaFoldDB" id="A0A2H0WML4"/>
<name>A0A2H0WML4_9BACT</name>
<protein>
    <submittedName>
        <fullName evidence="1">Uncharacterized protein</fullName>
    </submittedName>
</protein>
<dbReference type="EMBL" id="PEZJ01000021">
    <property type="protein sequence ID" value="PIS13897.1"/>
    <property type="molecule type" value="Genomic_DNA"/>
</dbReference>
<evidence type="ECO:0000313" key="2">
    <source>
        <dbReference type="Proteomes" id="UP000230033"/>
    </source>
</evidence>